<evidence type="ECO:0000256" key="5">
    <source>
        <dbReference type="ARBA" id="ARBA00023157"/>
    </source>
</evidence>
<sequence>MRQYTLTASLIVLTIALVSWGQKGHKAIATIAEKHLTTNTKNIVNNYLKGETMSEASTWADEISNDSKYKNTASWHYVNLPLGLTKDQFTDYIIKQDKDNVYTAILKAEANLKDKTLSLEQKNEALKFLIHLVGDAHQPMHVSRAEDKGGNNVQVRFNGKGTNLHALWDGKLIDHEGFNYAEMAKKYDWANPDQVKKWQADSPMQWLWESYQVSTQIYDEIQPGGNIDEATYKKSIAIIHLRVAQAGVRLAGELNKLLNDQKFNPAEKVTTPISANVAPNKPINKPVATKAISIKLSDLKSSIGKNVIVTGKVYSLKDIKSMVLVNVGAAHPNQLLTLALKGKAKELANKMNGKTITIQGTVSTFKGRPEMVVNDPNLIKF</sequence>
<keyword evidence="1" id="KW-0540">Nuclease</keyword>
<protein>
    <recommendedName>
        <fullName evidence="9">S1/P1 Nuclease</fullName>
    </recommendedName>
</protein>
<dbReference type="GO" id="GO:0006308">
    <property type="term" value="P:DNA catabolic process"/>
    <property type="evidence" value="ECO:0007669"/>
    <property type="project" value="InterPro"/>
</dbReference>
<gene>
    <name evidence="7" type="ORF">CPT03_08640</name>
</gene>
<evidence type="ECO:0000313" key="8">
    <source>
        <dbReference type="Proteomes" id="UP000223749"/>
    </source>
</evidence>
<dbReference type="SUPFAM" id="SSF48537">
    <property type="entry name" value="Phospholipase C/P1 nuclease"/>
    <property type="match status" value="1"/>
</dbReference>
<evidence type="ECO:0000256" key="6">
    <source>
        <dbReference type="ARBA" id="ARBA00023180"/>
    </source>
</evidence>
<keyword evidence="4" id="KW-0378">Hydrolase</keyword>
<evidence type="ECO:0000256" key="1">
    <source>
        <dbReference type="ARBA" id="ARBA00022722"/>
    </source>
</evidence>
<dbReference type="RefSeq" id="WP_099438478.1">
    <property type="nucleotide sequence ID" value="NZ_CP024091.1"/>
</dbReference>
<reference evidence="7 8" key="1">
    <citation type="submission" date="2017-10" db="EMBL/GenBank/DDBJ databases">
        <title>Whole genome of Pedobacter ginsengisoli T01R-27 isolated from tomato rhizosphere.</title>
        <authorList>
            <person name="Weon H.-Y."/>
            <person name="Lee S.A."/>
            <person name="Sang M.K."/>
            <person name="Song J."/>
        </authorList>
    </citation>
    <scope>NUCLEOTIDE SEQUENCE [LARGE SCALE GENOMIC DNA]</scope>
    <source>
        <strain evidence="7 8">T01R-27</strain>
    </source>
</reference>
<keyword evidence="8" id="KW-1185">Reference proteome</keyword>
<dbReference type="Proteomes" id="UP000223749">
    <property type="component" value="Chromosome"/>
</dbReference>
<dbReference type="InterPro" id="IPR003154">
    <property type="entry name" value="S1/P1nuclease"/>
</dbReference>
<dbReference type="Pfam" id="PF02265">
    <property type="entry name" value="S1-P1_nuclease"/>
    <property type="match status" value="1"/>
</dbReference>
<dbReference type="GO" id="GO:0016788">
    <property type="term" value="F:hydrolase activity, acting on ester bonds"/>
    <property type="evidence" value="ECO:0007669"/>
    <property type="project" value="InterPro"/>
</dbReference>
<name>A0A2D1U4K2_9SPHI</name>
<evidence type="ECO:0000313" key="7">
    <source>
        <dbReference type="EMBL" id="ATP56536.1"/>
    </source>
</evidence>
<dbReference type="EMBL" id="CP024091">
    <property type="protein sequence ID" value="ATP56536.1"/>
    <property type="molecule type" value="Genomic_DNA"/>
</dbReference>
<dbReference type="PANTHER" id="PTHR33146">
    <property type="entry name" value="ENDONUCLEASE 4"/>
    <property type="match status" value="1"/>
</dbReference>
<dbReference type="GO" id="GO:0003676">
    <property type="term" value="F:nucleic acid binding"/>
    <property type="evidence" value="ECO:0007669"/>
    <property type="project" value="InterPro"/>
</dbReference>
<keyword evidence="5" id="KW-1015">Disulfide bond</keyword>
<dbReference type="AlphaFoldDB" id="A0A2D1U4K2"/>
<keyword evidence="6" id="KW-0325">Glycoprotein</keyword>
<proteinExistence type="predicted"/>
<keyword evidence="3" id="KW-0255">Endonuclease</keyword>
<dbReference type="KEGG" id="pgs:CPT03_08640"/>
<evidence type="ECO:0000256" key="4">
    <source>
        <dbReference type="ARBA" id="ARBA00022801"/>
    </source>
</evidence>
<organism evidence="7 8">
    <name type="scientific">Pedobacter ginsengisoli</name>
    <dbReference type="NCBI Taxonomy" id="363852"/>
    <lineage>
        <taxon>Bacteria</taxon>
        <taxon>Pseudomonadati</taxon>
        <taxon>Bacteroidota</taxon>
        <taxon>Sphingobacteriia</taxon>
        <taxon>Sphingobacteriales</taxon>
        <taxon>Sphingobacteriaceae</taxon>
        <taxon>Pedobacter</taxon>
    </lineage>
</organism>
<evidence type="ECO:0000256" key="2">
    <source>
        <dbReference type="ARBA" id="ARBA00022723"/>
    </source>
</evidence>
<dbReference type="GO" id="GO:0046872">
    <property type="term" value="F:metal ion binding"/>
    <property type="evidence" value="ECO:0007669"/>
    <property type="project" value="UniProtKB-KW"/>
</dbReference>
<evidence type="ECO:0008006" key="9">
    <source>
        <dbReference type="Google" id="ProtNLM"/>
    </source>
</evidence>
<dbReference type="OrthoDB" id="267579at2"/>
<keyword evidence="2" id="KW-0479">Metal-binding</keyword>
<dbReference type="PANTHER" id="PTHR33146:SF26">
    <property type="entry name" value="ENDONUCLEASE 4"/>
    <property type="match status" value="1"/>
</dbReference>
<dbReference type="CDD" id="cd11010">
    <property type="entry name" value="S1-P1_nuclease"/>
    <property type="match status" value="1"/>
</dbReference>
<dbReference type="InterPro" id="IPR008947">
    <property type="entry name" value="PLipase_C/P1_nuclease_dom_sf"/>
</dbReference>
<dbReference type="Gene3D" id="1.10.575.10">
    <property type="entry name" value="P1 Nuclease"/>
    <property type="match status" value="1"/>
</dbReference>
<accession>A0A2D1U4K2</accession>
<evidence type="ECO:0000256" key="3">
    <source>
        <dbReference type="ARBA" id="ARBA00022759"/>
    </source>
</evidence>
<dbReference type="GO" id="GO:0004519">
    <property type="term" value="F:endonuclease activity"/>
    <property type="evidence" value="ECO:0007669"/>
    <property type="project" value="UniProtKB-KW"/>
</dbReference>